<dbReference type="InterPro" id="IPR001841">
    <property type="entry name" value="Znf_RING"/>
</dbReference>
<comment type="catalytic activity">
    <reaction evidence="1">
        <text>S-ubiquitinyl-[E2 ubiquitin-conjugating enzyme]-L-cysteine + [acceptor protein]-L-lysine = [E2 ubiquitin-conjugating enzyme]-L-cysteine + N(6)-ubiquitinyl-[acceptor protein]-L-lysine.</text>
        <dbReference type="EC" id="2.3.2.27"/>
    </reaction>
</comment>
<keyword evidence="8" id="KW-0862">Zinc</keyword>
<sequence>MAEALGPQQPQQQQHTHFCHQCTREIDPKLPDYTCPRCDSGFIEELPAGGSRSTINHRSRVYEEDPYMLLDQFLWQSVFVQDPSTLARSWDQDGRAASPSSSDDEEEREQGVPADTSRGWDSQRQGRSTSRDSAGNTFLQTHNGRAPSVEGIIQHLLGSFLGRQFAPWGALHSDPGDYVWGVNGIDQIITQLLGQLDNSGPPPADKDKIMAIPTISISSEQVDCGLECSVCKEDFDEGEKARQLPCKHIYHTDCIIPWLEMHDTCPVCRTSLSGESTATAQHAFSGPYPAPGSAPSSEPQGPGTSQDV</sequence>
<keyword evidence="4" id="KW-0808">Transferase</keyword>
<evidence type="ECO:0000256" key="8">
    <source>
        <dbReference type="ARBA" id="ARBA00022833"/>
    </source>
</evidence>
<evidence type="ECO:0000256" key="1">
    <source>
        <dbReference type="ARBA" id="ARBA00000900"/>
    </source>
</evidence>
<keyword evidence="5" id="KW-0479">Metal-binding</keyword>
<dbReference type="Pfam" id="PF14369">
    <property type="entry name" value="Zn_ribbon_19"/>
    <property type="match status" value="1"/>
</dbReference>
<evidence type="ECO:0000313" key="12">
    <source>
        <dbReference type="Proteomes" id="UP001318040"/>
    </source>
</evidence>
<feature type="domain" description="RING-type" evidence="11">
    <location>
        <begin position="228"/>
        <end position="269"/>
    </location>
</feature>
<dbReference type="InterPro" id="IPR013083">
    <property type="entry name" value="Znf_RING/FYVE/PHD"/>
</dbReference>
<protein>
    <recommendedName>
        <fullName evidence="3">RING-type E3 ubiquitin transferase</fullName>
        <ecNumber evidence="3">2.3.2.27</ecNumber>
    </recommendedName>
</protein>
<organism evidence="12 13">
    <name type="scientific">Petromyzon marinus</name>
    <name type="common">Sea lamprey</name>
    <dbReference type="NCBI Taxonomy" id="7757"/>
    <lineage>
        <taxon>Eukaryota</taxon>
        <taxon>Metazoa</taxon>
        <taxon>Chordata</taxon>
        <taxon>Craniata</taxon>
        <taxon>Vertebrata</taxon>
        <taxon>Cyclostomata</taxon>
        <taxon>Hyperoartia</taxon>
        <taxon>Petromyzontiformes</taxon>
        <taxon>Petromyzontidae</taxon>
        <taxon>Petromyzon</taxon>
    </lineage>
</organism>
<feature type="compositionally biased region" description="Low complexity" evidence="10">
    <location>
        <begin position="285"/>
        <end position="308"/>
    </location>
</feature>
<dbReference type="KEGG" id="pmrn:116941958"/>
<feature type="compositionally biased region" description="Polar residues" evidence="10">
    <location>
        <begin position="119"/>
        <end position="143"/>
    </location>
</feature>
<evidence type="ECO:0000259" key="11">
    <source>
        <dbReference type="PROSITE" id="PS50089"/>
    </source>
</evidence>
<dbReference type="PANTHER" id="PTHR45931">
    <property type="entry name" value="SI:CH211-59O9.10"/>
    <property type="match status" value="1"/>
</dbReference>
<gene>
    <name evidence="13" type="primary">LOC116941958</name>
</gene>
<dbReference type="SUPFAM" id="SSF57850">
    <property type="entry name" value="RING/U-box"/>
    <property type="match status" value="1"/>
</dbReference>
<evidence type="ECO:0000256" key="6">
    <source>
        <dbReference type="ARBA" id="ARBA00022771"/>
    </source>
</evidence>
<dbReference type="GO" id="GO:0000209">
    <property type="term" value="P:protein polyubiquitination"/>
    <property type="evidence" value="ECO:0007669"/>
    <property type="project" value="UniProtKB-ARBA"/>
</dbReference>
<dbReference type="GO" id="GO:0006511">
    <property type="term" value="P:ubiquitin-dependent protein catabolic process"/>
    <property type="evidence" value="ECO:0007669"/>
    <property type="project" value="TreeGrafter"/>
</dbReference>
<dbReference type="PANTHER" id="PTHR45931:SF3">
    <property type="entry name" value="RING ZINC FINGER-CONTAINING PROTEIN"/>
    <property type="match status" value="1"/>
</dbReference>
<dbReference type="RefSeq" id="XP_032809281.1">
    <property type="nucleotide sequence ID" value="XM_032953390.1"/>
</dbReference>
<evidence type="ECO:0000256" key="9">
    <source>
        <dbReference type="PROSITE-ProRule" id="PRU00175"/>
    </source>
</evidence>
<evidence type="ECO:0000256" key="4">
    <source>
        <dbReference type="ARBA" id="ARBA00022679"/>
    </source>
</evidence>
<evidence type="ECO:0000256" key="2">
    <source>
        <dbReference type="ARBA" id="ARBA00004906"/>
    </source>
</evidence>
<dbReference type="GO" id="GO:0005634">
    <property type="term" value="C:nucleus"/>
    <property type="evidence" value="ECO:0007669"/>
    <property type="project" value="TreeGrafter"/>
</dbReference>
<evidence type="ECO:0000313" key="13">
    <source>
        <dbReference type="RefSeq" id="XP_032809281.1"/>
    </source>
</evidence>
<dbReference type="AlphaFoldDB" id="A0AAJ7T2T2"/>
<dbReference type="SMART" id="SM00184">
    <property type="entry name" value="RING"/>
    <property type="match status" value="1"/>
</dbReference>
<reference evidence="13" key="1">
    <citation type="submission" date="2025-08" db="UniProtKB">
        <authorList>
            <consortium name="RefSeq"/>
        </authorList>
    </citation>
    <scope>IDENTIFICATION</scope>
    <source>
        <tissue evidence="13">Sperm</tissue>
    </source>
</reference>
<comment type="pathway">
    <text evidence="2">Protein modification; protein ubiquitination.</text>
</comment>
<dbReference type="Pfam" id="PF13639">
    <property type="entry name" value="zf-RING_2"/>
    <property type="match status" value="1"/>
</dbReference>
<evidence type="ECO:0000256" key="3">
    <source>
        <dbReference type="ARBA" id="ARBA00012483"/>
    </source>
</evidence>
<name>A0AAJ7T2T2_PETMA</name>
<dbReference type="GO" id="GO:0061630">
    <property type="term" value="F:ubiquitin protein ligase activity"/>
    <property type="evidence" value="ECO:0007669"/>
    <property type="project" value="UniProtKB-EC"/>
</dbReference>
<accession>A0AAJ7T2T2</accession>
<dbReference type="PROSITE" id="PS50089">
    <property type="entry name" value="ZF_RING_2"/>
    <property type="match status" value="1"/>
</dbReference>
<keyword evidence="12" id="KW-1185">Reference proteome</keyword>
<dbReference type="GeneID" id="116941958"/>
<dbReference type="Proteomes" id="UP001318040">
    <property type="component" value="Chromosome 13"/>
</dbReference>
<evidence type="ECO:0000256" key="7">
    <source>
        <dbReference type="ARBA" id="ARBA00022786"/>
    </source>
</evidence>
<feature type="region of interest" description="Disordered" evidence="10">
    <location>
        <begin position="88"/>
        <end position="143"/>
    </location>
</feature>
<evidence type="ECO:0000256" key="5">
    <source>
        <dbReference type="ARBA" id="ARBA00022723"/>
    </source>
</evidence>
<dbReference type="InterPro" id="IPR039525">
    <property type="entry name" value="RNF126-like_zinc-ribbon"/>
</dbReference>
<keyword evidence="6 9" id="KW-0863">Zinc-finger</keyword>
<dbReference type="GO" id="GO:0008270">
    <property type="term" value="F:zinc ion binding"/>
    <property type="evidence" value="ECO:0007669"/>
    <property type="project" value="UniProtKB-KW"/>
</dbReference>
<dbReference type="EC" id="2.3.2.27" evidence="3"/>
<dbReference type="InterPro" id="IPR051834">
    <property type="entry name" value="RING_finger_E3_ligase"/>
</dbReference>
<keyword evidence="7" id="KW-0833">Ubl conjugation pathway</keyword>
<dbReference type="FunFam" id="3.30.40.10:FF:000069">
    <property type="entry name" value="E3 ubiquitin-protein ligase RNF115"/>
    <property type="match status" value="1"/>
</dbReference>
<dbReference type="Gene3D" id="3.30.40.10">
    <property type="entry name" value="Zinc/RING finger domain, C3HC4 (zinc finger)"/>
    <property type="match status" value="1"/>
</dbReference>
<proteinExistence type="predicted"/>
<feature type="region of interest" description="Disordered" evidence="10">
    <location>
        <begin position="279"/>
        <end position="308"/>
    </location>
</feature>
<evidence type="ECO:0000256" key="10">
    <source>
        <dbReference type="SAM" id="MobiDB-lite"/>
    </source>
</evidence>